<feature type="domain" description="DUF4872" evidence="3">
    <location>
        <begin position="230"/>
        <end position="419"/>
    </location>
</feature>
<keyword evidence="5" id="KW-1185">Reference proteome</keyword>
<dbReference type="Pfam" id="PF14399">
    <property type="entry name" value="BtrH_N"/>
    <property type="match status" value="1"/>
</dbReference>
<dbReference type="InterPro" id="IPR026935">
    <property type="entry name" value="BtrH_N"/>
</dbReference>
<evidence type="ECO:0000259" key="2">
    <source>
        <dbReference type="Pfam" id="PF14399"/>
    </source>
</evidence>
<dbReference type="InterPro" id="IPR032369">
    <property type="entry name" value="DUF4872"/>
</dbReference>
<feature type="compositionally biased region" description="Low complexity" evidence="1">
    <location>
        <begin position="39"/>
        <end position="62"/>
    </location>
</feature>
<evidence type="ECO:0000256" key="1">
    <source>
        <dbReference type="SAM" id="MobiDB-lite"/>
    </source>
</evidence>
<dbReference type="Proteomes" id="UP000195913">
    <property type="component" value="Unassembled WGS sequence"/>
</dbReference>
<protein>
    <recommendedName>
        <fullName evidence="6">DUF4872 domain-containing protein</fullName>
    </recommendedName>
</protein>
<evidence type="ECO:0000259" key="3">
    <source>
        <dbReference type="Pfam" id="PF16169"/>
    </source>
</evidence>
<feature type="region of interest" description="Disordered" evidence="1">
    <location>
        <begin position="1"/>
        <end position="72"/>
    </location>
</feature>
<feature type="domain" description="Butirosin biosynthesis protein H N-terminal" evidence="2">
    <location>
        <begin position="98"/>
        <end position="212"/>
    </location>
</feature>
<accession>A0A1R4GTG5</accession>
<gene>
    <name evidence="4" type="ORF">FM101_13335</name>
</gene>
<reference evidence="4 5" key="1">
    <citation type="submission" date="2017-02" db="EMBL/GenBank/DDBJ databases">
        <authorList>
            <person name="Peterson S.W."/>
        </authorList>
    </citation>
    <scope>NUCLEOTIDE SEQUENCE [LARGE SCALE GENOMIC DNA]</scope>
    <source>
        <strain evidence="4 5">B Ar 00.02</strain>
    </source>
</reference>
<dbReference type="Pfam" id="PF16169">
    <property type="entry name" value="DUF4872"/>
    <property type="match status" value="1"/>
</dbReference>
<evidence type="ECO:0008006" key="6">
    <source>
        <dbReference type="Google" id="ProtNLM"/>
    </source>
</evidence>
<dbReference type="RefSeq" id="WP_087000415.1">
    <property type="nucleotide sequence ID" value="NZ_FUHW01000044.1"/>
</dbReference>
<dbReference type="AlphaFoldDB" id="A0A1R4GTG5"/>
<proteinExistence type="predicted"/>
<evidence type="ECO:0000313" key="4">
    <source>
        <dbReference type="EMBL" id="SJM71424.1"/>
    </source>
</evidence>
<sequence length="428" mass="45703">MPQPKQLKKLARERMVRTGESYTSARKAILDHRPERPSARPAPAGSAASGREAASATESEAALPEGELPEYPAPEQVTQYDAGLWHRVLTQAGVAHPLTGQPLSEALLAGLAGGIGFMEFVFDDASTTTATVVTRAHPEPYTANLLTRSGTKVREQKTGSARLAAQYLDAGLDAGRAVVVRVSRASLPWMEIGIADEDEPVDVAVLGEHDEGELIIDDGSGELQLMGPEALAAARSRLKALKNWQAWVPSSGGPDVETLKRNILQAIEETTGRLLGTSDLNDLPAHFAPQVGITGLRTWAGQLRDTTSAQGWTGLLSEPGRLAHALDTVVEFLTDGRYGGPGGLRGLYADFLDEASELPGLERLAECSPDYRAVAGQWDELTDMIDPDIDPDERSGHFAAIADRVEPLAVAEENAATRLVEVLATISE</sequence>
<organism evidence="4 5">
    <name type="scientific">Arthrobacter rhombi</name>
    <dbReference type="NCBI Taxonomy" id="71253"/>
    <lineage>
        <taxon>Bacteria</taxon>
        <taxon>Bacillati</taxon>
        <taxon>Actinomycetota</taxon>
        <taxon>Actinomycetes</taxon>
        <taxon>Micrococcales</taxon>
        <taxon>Micrococcaceae</taxon>
        <taxon>Arthrobacter</taxon>
    </lineage>
</organism>
<feature type="compositionally biased region" description="Basic and acidic residues" evidence="1">
    <location>
        <begin position="28"/>
        <end position="38"/>
    </location>
</feature>
<dbReference type="EMBL" id="FUHW01000044">
    <property type="protein sequence ID" value="SJM71424.1"/>
    <property type="molecule type" value="Genomic_DNA"/>
</dbReference>
<name>A0A1R4GTG5_9MICC</name>
<evidence type="ECO:0000313" key="5">
    <source>
        <dbReference type="Proteomes" id="UP000195913"/>
    </source>
</evidence>